<organism evidence="1 2">
    <name type="scientific">Bacteroides fragilis</name>
    <dbReference type="NCBI Taxonomy" id="817"/>
    <lineage>
        <taxon>Bacteria</taxon>
        <taxon>Pseudomonadati</taxon>
        <taxon>Bacteroidota</taxon>
        <taxon>Bacteroidia</taxon>
        <taxon>Bacteroidales</taxon>
        <taxon>Bacteroidaceae</taxon>
        <taxon>Bacteroides</taxon>
    </lineage>
</organism>
<comment type="caution">
    <text evidence="1">The sequence shown here is derived from an EMBL/GenBank/DDBJ whole genome shotgun (WGS) entry which is preliminary data.</text>
</comment>
<dbReference type="RefSeq" id="WP_082192954.1">
    <property type="nucleotide sequence ID" value="NZ_JAPUBJ010000006.1"/>
</dbReference>
<dbReference type="Proteomes" id="UP000284614">
    <property type="component" value="Unassembled WGS sequence"/>
</dbReference>
<dbReference type="AlphaFoldDB" id="A0A413K3G9"/>
<evidence type="ECO:0000313" key="1">
    <source>
        <dbReference type="EMBL" id="RGY70577.1"/>
    </source>
</evidence>
<gene>
    <name evidence="1" type="ORF">DXA27_04100</name>
</gene>
<dbReference type="EMBL" id="QSDG01000003">
    <property type="protein sequence ID" value="RGY70577.1"/>
    <property type="molecule type" value="Genomic_DNA"/>
</dbReference>
<accession>A0A413K3G9</accession>
<proteinExistence type="predicted"/>
<name>A0A413K3G9_BACFG</name>
<dbReference type="InterPro" id="IPR011042">
    <property type="entry name" value="6-blade_b-propeller_TolB-like"/>
</dbReference>
<reference evidence="1 2" key="1">
    <citation type="submission" date="2018-08" db="EMBL/GenBank/DDBJ databases">
        <title>A genome reference for cultivated species of the human gut microbiota.</title>
        <authorList>
            <person name="Zou Y."/>
            <person name="Xue W."/>
            <person name="Luo G."/>
        </authorList>
    </citation>
    <scope>NUCLEOTIDE SEQUENCE [LARGE SCALE GENOMIC DNA]</scope>
    <source>
        <strain evidence="1 2">OF01-1</strain>
    </source>
</reference>
<evidence type="ECO:0000313" key="2">
    <source>
        <dbReference type="Proteomes" id="UP000284614"/>
    </source>
</evidence>
<dbReference type="Gene3D" id="2.120.10.30">
    <property type="entry name" value="TolB, C-terminal domain"/>
    <property type="match status" value="1"/>
</dbReference>
<protein>
    <submittedName>
        <fullName evidence="1">6-bladed beta-propeller</fullName>
    </submittedName>
</protein>
<dbReference type="Pfam" id="PF17170">
    <property type="entry name" value="DUF5128"/>
    <property type="match status" value="1"/>
</dbReference>
<sequence length="376" mass="43551">MSCSSSETKLKDIIKINMPLQQDDNIVKLSTIIDSIYYLPLETDDRYLIGNIDKLIVTDVFFYVIDKDINPSIFCFNKKGEFIRKIGNRGASNKEYISITDVNVYHENVYIWDGSSKKLLIYKSNGDFVSSISSDYAAEAIAILDDSQIAFYGDYKHNYKFKNRGKYPNLLTINLNNKKTNTDLFYEETLSTTGITSLPNNISNNKYLIMPLNDTIYQISSSGVKRKYVINYRQKYKKEKENYIERLKREKVTVDEAIAIAGEGAQFPITNVFFEGNSFSYFFYQMGYHFYFGFYYPESQTYIEASAYKKNPIKNDMDGLARFLPRTVHGDFFYCAMDPSAILEHTELIPISEKNKLQKLKSEDNPVIVAMKIKRQ</sequence>